<name>A0A6A7N5K3_9BURK</name>
<sequence length="80" mass="8773">MDEIDISHAQANLFLLIDKAVRGEPFLITRFGTALVKVEAVSSAIAEPLPRLGFLAGQFTIPEDFSASDFQIEKLFYGGK</sequence>
<dbReference type="Gene3D" id="3.40.1620.10">
    <property type="entry name" value="YefM-like domain"/>
    <property type="match status" value="1"/>
</dbReference>
<protein>
    <submittedName>
        <fullName evidence="2">Type II toxin-antitoxin system prevent-host-death family antitoxin</fullName>
    </submittedName>
</protein>
<organism evidence="2 3">
    <name type="scientific">Rugamonas aquatica</name>
    <dbReference type="NCBI Taxonomy" id="2743357"/>
    <lineage>
        <taxon>Bacteria</taxon>
        <taxon>Pseudomonadati</taxon>
        <taxon>Pseudomonadota</taxon>
        <taxon>Betaproteobacteria</taxon>
        <taxon>Burkholderiales</taxon>
        <taxon>Oxalobacteraceae</taxon>
        <taxon>Telluria group</taxon>
        <taxon>Rugamonas</taxon>
    </lineage>
</organism>
<keyword evidence="3" id="KW-1185">Reference proteome</keyword>
<dbReference type="EMBL" id="WHUG01000007">
    <property type="protein sequence ID" value="MQA40107.1"/>
    <property type="molecule type" value="Genomic_DNA"/>
</dbReference>
<evidence type="ECO:0000256" key="1">
    <source>
        <dbReference type="ARBA" id="ARBA00009981"/>
    </source>
</evidence>
<comment type="caution">
    <text evidence="2">The sequence shown here is derived from an EMBL/GenBank/DDBJ whole genome shotgun (WGS) entry which is preliminary data.</text>
</comment>
<dbReference type="SUPFAM" id="SSF143120">
    <property type="entry name" value="YefM-like"/>
    <property type="match status" value="1"/>
</dbReference>
<dbReference type="RefSeq" id="WP_152839329.1">
    <property type="nucleotide sequence ID" value="NZ_WHUG01000007.1"/>
</dbReference>
<dbReference type="Proteomes" id="UP000440498">
    <property type="component" value="Unassembled WGS sequence"/>
</dbReference>
<dbReference type="AlphaFoldDB" id="A0A6A7N5K3"/>
<comment type="similarity">
    <text evidence="1">Belongs to the phD/YefM antitoxin family.</text>
</comment>
<gene>
    <name evidence="2" type="ORF">GEV02_18305</name>
</gene>
<evidence type="ECO:0000313" key="3">
    <source>
        <dbReference type="Proteomes" id="UP000440498"/>
    </source>
</evidence>
<dbReference type="InterPro" id="IPR036165">
    <property type="entry name" value="YefM-like_sf"/>
</dbReference>
<accession>A0A6A7N5K3</accession>
<proteinExistence type="inferred from homology"/>
<reference evidence="2 3" key="1">
    <citation type="submission" date="2019-10" db="EMBL/GenBank/DDBJ databases">
        <title>Two novel species isolated from a subtropical stream in China.</title>
        <authorList>
            <person name="Lu H."/>
        </authorList>
    </citation>
    <scope>NUCLEOTIDE SEQUENCE [LARGE SCALE GENOMIC DNA]</scope>
    <source>
        <strain evidence="2 3">FT29W</strain>
    </source>
</reference>
<evidence type="ECO:0000313" key="2">
    <source>
        <dbReference type="EMBL" id="MQA40107.1"/>
    </source>
</evidence>